<keyword evidence="3" id="KW-1185">Reference proteome</keyword>
<feature type="compositionally biased region" description="Basic and acidic residues" evidence="1">
    <location>
        <begin position="490"/>
        <end position="501"/>
    </location>
</feature>
<evidence type="ECO:0008006" key="4">
    <source>
        <dbReference type="Google" id="ProtNLM"/>
    </source>
</evidence>
<organism evidence="2 3">
    <name type="scientific">Granulicella mallensis (strain ATCC BAA-1857 / DSM 23137 / MP5ACTX8)</name>
    <dbReference type="NCBI Taxonomy" id="682795"/>
    <lineage>
        <taxon>Bacteria</taxon>
        <taxon>Pseudomonadati</taxon>
        <taxon>Acidobacteriota</taxon>
        <taxon>Terriglobia</taxon>
        <taxon>Terriglobales</taxon>
        <taxon>Acidobacteriaceae</taxon>
        <taxon>Granulicella</taxon>
    </lineage>
</organism>
<reference evidence="2 3" key="1">
    <citation type="submission" date="2011-11" db="EMBL/GenBank/DDBJ databases">
        <title>Complete sequence of Granulicella mallensis MP5ACTX8.</title>
        <authorList>
            <consortium name="US DOE Joint Genome Institute"/>
            <person name="Lucas S."/>
            <person name="Copeland A."/>
            <person name="Lapidus A."/>
            <person name="Cheng J.-F."/>
            <person name="Goodwin L."/>
            <person name="Pitluck S."/>
            <person name="Peters L."/>
            <person name="Lu M."/>
            <person name="Detter J.C."/>
            <person name="Han C."/>
            <person name="Tapia R."/>
            <person name="Land M."/>
            <person name="Hauser L."/>
            <person name="Kyrpides N."/>
            <person name="Ivanova N."/>
            <person name="Mikhailova N."/>
            <person name="Pagani I."/>
            <person name="Rawat S."/>
            <person name="Mannisto M."/>
            <person name="Haggblom M."/>
            <person name="Woyke T."/>
        </authorList>
    </citation>
    <scope>NUCLEOTIDE SEQUENCE [LARGE SCALE GENOMIC DNA]</scope>
    <source>
        <strain evidence="3">ATCC BAA-1857 / DSM 23137 / MP5ACTX8</strain>
    </source>
</reference>
<evidence type="ECO:0000313" key="2">
    <source>
        <dbReference type="EMBL" id="AEU38883.1"/>
    </source>
</evidence>
<evidence type="ECO:0000313" key="3">
    <source>
        <dbReference type="Proteomes" id="UP000007113"/>
    </source>
</evidence>
<dbReference type="Proteomes" id="UP000007113">
    <property type="component" value="Chromosome"/>
</dbReference>
<proteinExistence type="predicted"/>
<gene>
    <name evidence="2" type="ordered locus">AciX8_4613</name>
</gene>
<feature type="region of interest" description="Disordered" evidence="1">
    <location>
        <begin position="473"/>
        <end position="513"/>
    </location>
</feature>
<dbReference type="STRING" id="682795.AciX8_4613"/>
<name>G8NVY0_GRAMM</name>
<feature type="region of interest" description="Disordered" evidence="1">
    <location>
        <begin position="1"/>
        <end position="47"/>
    </location>
</feature>
<feature type="compositionally biased region" description="Polar residues" evidence="1">
    <location>
        <begin position="23"/>
        <end position="32"/>
    </location>
</feature>
<accession>G8NVY0</accession>
<dbReference type="HOGENOM" id="CLU_508912_0_0_0"/>
<evidence type="ECO:0000256" key="1">
    <source>
        <dbReference type="SAM" id="MobiDB-lite"/>
    </source>
</evidence>
<dbReference type="eggNOG" id="ENOG502ZB8S">
    <property type="taxonomic scope" value="Bacteria"/>
</dbReference>
<feature type="region of interest" description="Disordered" evidence="1">
    <location>
        <begin position="403"/>
        <end position="425"/>
    </location>
</feature>
<dbReference type="EMBL" id="CP003130">
    <property type="protein sequence ID" value="AEU38883.1"/>
    <property type="molecule type" value="Genomic_DNA"/>
</dbReference>
<dbReference type="KEGG" id="gma:AciX8_4613"/>
<protein>
    <recommendedName>
        <fullName evidence="4">DUF91 domain-containing protein</fullName>
    </recommendedName>
</protein>
<dbReference type="AlphaFoldDB" id="G8NVY0"/>
<sequence>MALAPPRRAHYETAHSAGLVKQETGSSQQETARSFSFPMPPRPSADKSVAPQTAAQIATAIEDFVAQYGEAAILEDGKVLFDLRSAKYTLSTEHDRCTLHLWSEERNMVRRILSATPRNGSLRLSTQRFGQAQPKLLELVSSRERRTPTTREAARTRYLKTLERVLQREFPDWKPDAFRTAMDLERSFGPAYARGSLIRGNQAWAVIGVNEQETATTIDGILTLGILWLHHCREQAGGRRLYQGLKLILPRGTATLTLSRLAWLNEAAAQWRLYELDQNTEELTPRDAADQGNLRTRLVHHPDEKAASERFADAIEQVMQLVPAGEEQRVEQRLRSTAELAFLLHGMEFARARIGLAPNSFARTLEITAGVDETPLTSATCREIAARIAELFRRRRAFGSATDFARRGQRPSRRIGAASATAAHSRLQLRAERPAEEGNPAQDPLYRAAPERWLESVLRRDLAPLTRSLAPQPRVASLPRAEAFANDPDPDTRGNRADRPESVPPFAEAGNPHEPRVIPHLDPNHVYTQVPAIAGASDRGLLDLLGVTADGRLAVIELKADDDLQLALQGLDYWIRVRHHHLQTADATTGLGEFQRHGYFRGVELSPLPPRLYLVAPTLYIHPATETILRYLSPHVEWNLLALDERWRQEIRVIWRKQSGRS</sequence>